<dbReference type="Pfam" id="PF09118">
    <property type="entry name" value="GO-like_E_set"/>
    <property type="match status" value="1"/>
</dbReference>
<dbReference type="InterPro" id="IPR006652">
    <property type="entry name" value="Kelch_1"/>
</dbReference>
<dbReference type="PANTHER" id="PTHR32208:SF68">
    <property type="entry name" value="GALACTOSE OXIDASE"/>
    <property type="match status" value="1"/>
</dbReference>
<dbReference type="InterPro" id="IPR000772">
    <property type="entry name" value="Ricin_B_lectin"/>
</dbReference>
<accession>A0A158IC96</accession>
<dbReference type="InterPro" id="IPR037293">
    <property type="entry name" value="Gal_Oxidase_central_sf"/>
</dbReference>
<organism evidence="3 4">
    <name type="scientific">Caballeronia sordidicola</name>
    <name type="common">Burkholderia sordidicola</name>
    <dbReference type="NCBI Taxonomy" id="196367"/>
    <lineage>
        <taxon>Bacteria</taxon>
        <taxon>Pseudomonadati</taxon>
        <taxon>Pseudomonadota</taxon>
        <taxon>Betaproteobacteria</taxon>
        <taxon>Burkholderiales</taxon>
        <taxon>Burkholderiaceae</taxon>
        <taxon>Caballeronia</taxon>
    </lineage>
</organism>
<dbReference type="EMBL" id="FCOC02000031">
    <property type="protein sequence ID" value="SAL53630.1"/>
    <property type="molecule type" value="Genomic_DNA"/>
</dbReference>
<dbReference type="AlphaFoldDB" id="A0A158IC96"/>
<dbReference type="SUPFAM" id="SSF50965">
    <property type="entry name" value="Galactose oxidase, central domain"/>
    <property type="match status" value="1"/>
</dbReference>
<dbReference type="SMART" id="SM00458">
    <property type="entry name" value="RICIN"/>
    <property type="match status" value="1"/>
</dbReference>
<dbReference type="Proteomes" id="UP000054893">
    <property type="component" value="Unassembled WGS sequence"/>
</dbReference>
<dbReference type="PROSITE" id="PS50231">
    <property type="entry name" value="RICIN_B_LECTIN"/>
    <property type="match status" value="1"/>
</dbReference>
<evidence type="ECO:0000259" key="2">
    <source>
        <dbReference type="SMART" id="SM00458"/>
    </source>
</evidence>
<evidence type="ECO:0000313" key="4">
    <source>
        <dbReference type="Proteomes" id="UP000054893"/>
    </source>
</evidence>
<dbReference type="InterPro" id="IPR035992">
    <property type="entry name" value="Ricin_B-like_lectins"/>
</dbReference>
<evidence type="ECO:0000313" key="3">
    <source>
        <dbReference type="EMBL" id="SAL53630.1"/>
    </source>
</evidence>
<dbReference type="CDD" id="cd02851">
    <property type="entry name" value="E_set_GO_C"/>
    <property type="match status" value="1"/>
</dbReference>
<sequence>MARICFVGIILPSFRRCVNALVSIVFAGVLVTLSSAVTAQTVGSISVNAATLCADVDSASTTPGAAVNSWGCSGGGNQQWRPVVNGSTYEFVNQNSSLCMDVSGESMNAGGAVIQWTCNNQNNQNFTLKPQGNGYAIVASHSGLCLAAMSLTGWSQPIEQQVCNGSAVQTWQLSGLNVKTLPSKWTAPITLPMVPAAAANLPTGNVVVWSADMQLDFTSGEITPGKTYTAVFNPTAGTFKQMLVSNTGHDMFCPGIANLPDGRLLVNGGSSSSKTSLYSATTGAWSSVDLMNIPRGYEGTVTLSNGSVFTLGGSWNGGEGGKNGETWTSGSGWRLNTAILADYILTNDAGGIFRADNHAWMFAVSNGRVFHAGPSVAMHWFDTAGNGTVTDAGKRANDTDAMNGNAVMYDIGKILAVGGAPSYEQANATSNATLIDISTGTAVATALPSMAYKRAFSSSVALPNGQVVVVGGQAFAQPFSDDTAVLTPELWDPTTKVFSQLAPQAVPRTYHSVALLLPDGRVLSGGGGLCGGCATNHTNVEILTPPYLLNADGTAATRPTLSAAPADATLGTSIAVTASSGIKAFALMRLSSNTHAVNNEQRRVPVAFTVGTGGEYLLKIPSDPGVAVPGYYMLFAMNSKGVPSLSLTLRLH</sequence>
<dbReference type="Gene3D" id="2.130.10.80">
    <property type="entry name" value="Galactose oxidase/kelch, beta-propeller"/>
    <property type="match status" value="1"/>
</dbReference>
<dbReference type="InterPro" id="IPR015202">
    <property type="entry name" value="GO-like_E_set"/>
</dbReference>
<dbReference type="Pfam" id="PF14200">
    <property type="entry name" value="RicinB_lectin_2"/>
    <property type="match status" value="1"/>
</dbReference>
<evidence type="ECO:0000256" key="1">
    <source>
        <dbReference type="ARBA" id="ARBA00022729"/>
    </source>
</evidence>
<dbReference type="Pfam" id="PF07250">
    <property type="entry name" value="Glyoxal_oxid_N"/>
    <property type="match status" value="1"/>
</dbReference>
<dbReference type="InterPro" id="IPR009880">
    <property type="entry name" value="Glyoxal_oxidase_N"/>
</dbReference>
<dbReference type="Gene3D" id="2.60.40.10">
    <property type="entry name" value="Immunoglobulins"/>
    <property type="match status" value="1"/>
</dbReference>
<reference evidence="3 4" key="1">
    <citation type="submission" date="2016-01" db="EMBL/GenBank/DDBJ databases">
        <authorList>
            <person name="Oliw E.H."/>
        </authorList>
    </citation>
    <scope>NUCLEOTIDE SEQUENCE [LARGE SCALE GENOMIC DNA]</scope>
    <source>
        <strain evidence="3">LMG 22029</strain>
    </source>
</reference>
<dbReference type="SUPFAM" id="SSF50370">
    <property type="entry name" value="Ricin B-like lectins"/>
    <property type="match status" value="1"/>
</dbReference>
<dbReference type="InterPro" id="IPR011043">
    <property type="entry name" value="Gal_Oxase/kelch_b-propeller"/>
</dbReference>
<dbReference type="SUPFAM" id="SSF81296">
    <property type="entry name" value="E set domains"/>
    <property type="match status" value="1"/>
</dbReference>
<name>A0A158IC96_CABSO</name>
<dbReference type="Gene3D" id="2.80.10.50">
    <property type="match status" value="2"/>
</dbReference>
<protein>
    <submittedName>
        <fullName evidence="3">Oxidase</fullName>
    </submittedName>
</protein>
<keyword evidence="1" id="KW-0732">Signal</keyword>
<gene>
    <name evidence="3" type="ORF">AWB64_05867</name>
</gene>
<feature type="domain" description="Ricin B lectin" evidence="2">
    <location>
        <begin position="40"/>
        <end position="174"/>
    </location>
</feature>
<dbReference type="SMART" id="SM00612">
    <property type="entry name" value="Kelch"/>
    <property type="match status" value="3"/>
</dbReference>
<dbReference type="PANTHER" id="PTHR32208">
    <property type="entry name" value="SECRETED PROTEIN-RELATED"/>
    <property type="match status" value="1"/>
</dbReference>
<proteinExistence type="predicted"/>
<dbReference type="InterPro" id="IPR014756">
    <property type="entry name" value="Ig_E-set"/>
</dbReference>
<dbReference type="CDD" id="cd00161">
    <property type="entry name" value="beta-trefoil_Ricin-like"/>
    <property type="match status" value="1"/>
</dbReference>
<dbReference type="InterPro" id="IPR013783">
    <property type="entry name" value="Ig-like_fold"/>
</dbReference>